<dbReference type="Pfam" id="PF14111">
    <property type="entry name" value="DUF4283"/>
    <property type="match status" value="1"/>
</dbReference>
<name>A0A1J6ILT1_NICAT</name>
<dbReference type="AlphaFoldDB" id="A0A1J6ILT1"/>
<sequence length="171" mass="19875">MADDIIEWLHKFVLTEEEKDAILIDFLDIQPSMNDCEASLLGKIKEVGWNFFKFIFKNKESMEKVWFGAPWLYDKYLLNVHPWEPGLKSDSPIFNVCNMWIQDWNIPLHWMSMDVRRKIGHALGGAIDIEILENRSREGAHMRLKKVMGVHPKISGAKEATTTMKETLGLE</sequence>
<dbReference type="Proteomes" id="UP000187609">
    <property type="component" value="Unassembled WGS sequence"/>
</dbReference>
<organism evidence="2 3">
    <name type="scientific">Nicotiana attenuata</name>
    <name type="common">Coyote tobacco</name>
    <dbReference type="NCBI Taxonomy" id="49451"/>
    <lineage>
        <taxon>Eukaryota</taxon>
        <taxon>Viridiplantae</taxon>
        <taxon>Streptophyta</taxon>
        <taxon>Embryophyta</taxon>
        <taxon>Tracheophyta</taxon>
        <taxon>Spermatophyta</taxon>
        <taxon>Magnoliopsida</taxon>
        <taxon>eudicotyledons</taxon>
        <taxon>Gunneridae</taxon>
        <taxon>Pentapetalae</taxon>
        <taxon>asterids</taxon>
        <taxon>lamiids</taxon>
        <taxon>Solanales</taxon>
        <taxon>Solanaceae</taxon>
        <taxon>Nicotianoideae</taxon>
        <taxon>Nicotianeae</taxon>
        <taxon>Nicotiana</taxon>
    </lineage>
</organism>
<evidence type="ECO:0000259" key="1">
    <source>
        <dbReference type="Pfam" id="PF14111"/>
    </source>
</evidence>
<comment type="caution">
    <text evidence="2">The sequence shown here is derived from an EMBL/GenBank/DDBJ whole genome shotgun (WGS) entry which is preliminary data.</text>
</comment>
<evidence type="ECO:0000313" key="2">
    <source>
        <dbReference type="EMBL" id="OIT05674.1"/>
    </source>
</evidence>
<dbReference type="EMBL" id="MJEQ01037184">
    <property type="protein sequence ID" value="OIT05674.1"/>
    <property type="molecule type" value="Genomic_DNA"/>
</dbReference>
<reference evidence="2" key="1">
    <citation type="submission" date="2016-11" db="EMBL/GenBank/DDBJ databases">
        <title>The genome of Nicotiana attenuata.</title>
        <authorList>
            <person name="Xu S."/>
            <person name="Brockmoeller T."/>
            <person name="Gaquerel E."/>
            <person name="Navarro A."/>
            <person name="Kuhl H."/>
            <person name="Gase K."/>
            <person name="Ling Z."/>
            <person name="Zhou W."/>
            <person name="Kreitzer C."/>
            <person name="Stanke M."/>
            <person name="Tang H."/>
            <person name="Lyons E."/>
            <person name="Pandey P."/>
            <person name="Pandey S.P."/>
            <person name="Timmermann B."/>
            <person name="Baldwin I.T."/>
        </authorList>
    </citation>
    <scope>NUCLEOTIDE SEQUENCE [LARGE SCALE GENOMIC DNA]</scope>
    <source>
        <strain evidence="2">UT</strain>
    </source>
</reference>
<protein>
    <recommendedName>
        <fullName evidence="1">DUF4283 domain-containing protein</fullName>
    </recommendedName>
</protein>
<gene>
    <name evidence="2" type="ORF">A4A49_53458</name>
</gene>
<feature type="domain" description="DUF4283" evidence="1">
    <location>
        <begin position="16"/>
        <end position="89"/>
    </location>
</feature>
<evidence type="ECO:0000313" key="3">
    <source>
        <dbReference type="Proteomes" id="UP000187609"/>
    </source>
</evidence>
<dbReference type="InterPro" id="IPR025558">
    <property type="entry name" value="DUF4283"/>
</dbReference>
<dbReference type="Gramene" id="OIT05674">
    <property type="protein sequence ID" value="OIT05674"/>
    <property type="gene ID" value="A4A49_53458"/>
</dbReference>
<keyword evidence="3" id="KW-1185">Reference proteome</keyword>
<dbReference type="PANTHER" id="PTHR31286:SF178">
    <property type="entry name" value="DUF4283 DOMAIN-CONTAINING PROTEIN"/>
    <property type="match status" value="1"/>
</dbReference>
<dbReference type="InterPro" id="IPR040256">
    <property type="entry name" value="At4g02000-like"/>
</dbReference>
<proteinExistence type="predicted"/>
<accession>A0A1J6ILT1</accession>
<dbReference type="PANTHER" id="PTHR31286">
    <property type="entry name" value="GLYCINE-RICH CELL WALL STRUCTURAL PROTEIN 1.8-LIKE"/>
    <property type="match status" value="1"/>
</dbReference>